<dbReference type="GeneID" id="87945046"/>
<dbReference type="EMBL" id="CP137309">
    <property type="protein sequence ID" value="WQF83529.1"/>
    <property type="molecule type" value="Genomic_DNA"/>
</dbReference>
<evidence type="ECO:0000313" key="2">
    <source>
        <dbReference type="EMBL" id="WQF83529.1"/>
    </source>
</evidence>
<protein>
    <submittedName>
        <fullName evidence="2">Uncharacterized protein</fullName>
    </submittedName>
</protein>
<evidence type="ECO:0000256" key="1">
    <source>
        <dbReference type="SAM" id="MobiDB-lite"/>
    </source>
</evidence>
<accession>A0AAX4IKW9</accession>
<keyword evidence="3" id="KW-1185">Reference proteome</keyword>
<organism evidence="2 3">
    <name type="scientific">Colletotrichum destructivum</name>
    <dbReference type="NCBI Taxonomy" id="34406"/>
    <lineage>
        <taxon>Eukaryota</taxon>
        <taxon>Fungi</taxon>
        <taxon>Dikarya</taxon>
        <taxon>Ascomycota</taxon>
        <taxon>Pezizomycotina</taxon>
        <taxon>Sordariomycetes</taxon>
        <taxon>Hypocreomycetidae</taxon>
        <taxon>Glomerellales</taxon>
        <taxon>Glomerellaceae</taxon>
        <taxon>Colletotrichum</taxon>
        <taxon>Colletotrichum destructivum species complex</taxon>
    </lineage>
</organism>
<feature type="region of interest" description="Disordered" evidence="1">
    <location>
        <begin position="60"/>
        <end position="82"/>
    </location>
</feature>
<dbReference type="KEGG" id="cdet:87945046"/>
<dbReference type="RefSeq" id="XP_062780753.1">
    <property type="nucleotide sequence ID" value="XM_062924702.1"/>
</dbReference>
<feature type="compositionally biased region" description="Polar residues" evidence="1">
    <location>
        <begin position="69"/>
        <end position="82"/>
    </location>
</feature>
<reference evidence="3" key="1">
    <citation type="journal article" date="2023" name="bioRxiv">
        <title>Complete genome of the Medicago anthracnose fungus, Colletotrichum destructivum, reveals a mini-chromosome-like region within a core chromosome.</title>
        <authorList>
            <person name="Lapalu N."/>
            <person name="Simon A."/>
            <person name="Lu A."/>
            <person name="Plaumann P.-L."/>
            <person name="Amselem J."/>
            <person name="Pigne S."/>
            <person name="Auger A."/>
            <person name="Koch C."/>
            <person name="Dallery J.-F."/>
            <person name="O'Connell R.J."/>
        </authorList>
    </citation>
    <scope>NUCLEOTIDE SEQUENCE [LARGE SCALE GENOMIC DNA]</scope>
    <source>
        <strain evidence="3">CBS 520.97</strain>
    </source>
</reference>
<proteinExistence type="predicted"/>
<dbReference type="Proteomes" id="UP001322277">
    <property type="component" value="Chromosome 5"/>
</dbReference>
<name>A0AAX4IKW9_9PEZI</name>
<dbReference type="AlphaFoldDB" id="A0AAX4IKW9"/>
<evidence type="ECO:0000313" key="3">
    <source>
        <dbReference type="Proteomes" id="UP001322277"/>
    </source>
</evidence>
<gene>
    <name evidence="2" type="ORF">CDEST_08543</name>
</gene>
<sequence length="238" mass="26118">MALAGPQYLCSTPLGDCDWNASLPCALGSHAHVLYSDDGTGRAKQSGKEEEKKHACLRIRPGEGRGGFSWSSPHNPMSPSPLSQSLHNPFALAWSTHPCRPCLFQLDLPCSLGPLGAIGSVLDHPAVLSLPDLYDMCVSRSRSHVEPPTHICCFCTISSSHIWSSLQEKYIDTRLPRSGVLSRASRNPDGLINHIATEDSRTQQYQYPQHPSLPLSLFMNTSTYTTLLQDTSSIRYSN</sequence>